<dbReference type="EMBL" id="JBEPCU010002093">
    <property type="protein sequence ID" value="MER6984925.1"/>
    <property type="molecule type" value="Genomic_DNA"/>
</dbReference>
<dbReference type="InterPro" id="IPR038721">
    <property type="entry name" value="IS701-like_DDE_dom"/>
</dbReference>
<protein>
    <submittedName>
        <fullName evidence="2">NF041680 family putative transposase</fullName>
    </submittedName>
</protein>
<organism evidence="2 3">
    <name type="scientific">Streptomyces carpinensis</name>
    <dbReference type="NCBI Taxonomy" id="66369"/>
    <lineage>
        <taxon>Bacteria</taxon>
        <taxon>Bacillati</taxon>
        <taxon>Actinomycetota</taxon>
        <taxon>Actinomycetes</taxon>
        <taxon>Kitasatosporales</taxon>
        <taxon>Streptomycetaceae</taxon>
        <taxon>Streptomyces</taxon>
    </lineage>
</organism>
<dbReference type="NCBIfam" id="NF041680">
    <property type="entry name" value="transp_NF041680"/>
    <property type="match status" value="1"/>
</dbReference>
<sequence>FELTDALLCTDGPVKTLVELSLAPEHRRGHGALYGALNHGRLEVTRLRRTLAGLPLPRAADGRIVLACDVSNWLRPDAATSAERLFCHTYGRGRGSAQMIPGWPYSVVAALETGRTSWTALLDAVRLGPGDDEIAMTATQLREVVERLRAAGHWSEGDLPVLIVLDAGYDVTRLAFLLADLPVELLGRMRSDRVLYFPPSPQPPGKVGRKPKRGEEFKFEDDTTWPAPARTTTSETSRYGQAVATAWERLHPLLSRRSAWADYPEGELPVISGTVIRLQVDHLPGDRDPRPVWLWWSSIGATAADVDRLWQAFLRRFDLEHTFRLIKQTLGWTRPKLRTPEAADRWTWLVIVAHTQLRLARPLAEDLRRPWEQSARPGRLTPARVRRGFRGLHGKTPQPA</sequence>
<proteinExistence type="predicted"/>
<evidence type="ECO:0000313" key="3">
    <source>
        <dbReference type="Proteomes" id="UP001458415"/>
    </source>
</evidence>
<keyword evidence="3" id="KW-1185">Reference proteome</keyword>
<comment type="caution">
    <text evidence="2">The sequence shown here is derived from an EMBL/GenBank/DDBJ whole genome shotgun (WGS) entry which is preliminary data.</text>
</comment>
<reference evidence="2 3" key="1">
    <citation type="submission" date="2024-06" db="EMBL/GenBank/DDBJ databases">
        <title>The Natural Products Discovery Center: Release of the First 8490 Sequenced Strains for Exploring Actinobacteria Biosynthetic Diversity.</title>
        <authorList>
            <person name="Kalkreuter E."/>
            <person name="Kautsar S.A."/>
            <person name="Yang D."/>
            <person name="Bader C.D."/>
            <person name="Teijaro C.N."/>
            <person name="Fluegel L."/>
            <person name="Davis C.M."/>
            <person name="Simpson J.R."/>
            <person name="Lauterbach L."/>
            <person name="Steele A.D."/>
            <person name="Gui C."/>
            <person name="Meng S."/>
            <person name="Li G."/>
            <person name="Viehrig K."/>
            <person name="Ye F."/>
            <person name="Su P."/>
            <person name="Kiefer A.F."/>
            <person name="Nichols A."/>
            <person name="Cepeda A.J."/>
            <person name="Yan W."/>
            <person name="Fan B."/>
            <person name="Jiang Y."/>
            <person name="Adhikari A."/>
            <person name="Zheng C.-J."/>
            <person name="Schuster L."/>
            <person name="Cowan T.M."/>
            <person name="Smanski M.J."/>
            <person name="Chevrette M.G."/>
            <person name="De Carvalho L.P.S."/>
            <person name="Shen B."/>
        </authorList>
    </citation>
    <scope>NUCLEOTIDE SEQUENCE [LARGE SCALE GENOMIC DNA]</scope>
    <source>
        <strain evidence="2 3">NPDC000634</strain>
    </source>
</reference>
<feature type="non-terminal residue" evidence="2">
    <location>
        <position position="1"/>
    </location>
</feature>
<accession>A0ABV1WL75</accession>
<gene>
    <name evidence="2" type="ORF">ABT317_50315</name>
</gene>
<feature type="domain" description="Transposase IS701-like DDE" evidence="1">
    <location>
        <begin position="1"/>
        <end position="249"/>
    </location>
</feature>
<name>A0ABV1WL75_9ACTN</name>
<feature type="non-terminal residue" evidence="2">
    <location>
        <position position="400"/>
    </location>
</feature>
<evidence type="ECO:0000313" key="2">
    <source>
        <dbReference type="EMBL" id="MER6984925.1"/>
    </source>
</evidence>
<dbReference type="Pfam" id="PF13546">
    <property type="entry name" value="DDE_5"/>
    <property type="match status" value="1"/>
</dbReference>
<dbReference type="Proteomes" id="UP001458415">
    <property type="component" value="Unassembled WGS sequence"/>
</dbReference>
<dbReference type="InterPro" id="IPR012337">
    <property type="entry name" value="RNaseH-like_sf"/>
</dbReference>
<dbReference type="SUPFAM" id="SSF53098">
    <property type="entry name" value="Ribonuclease H-like"/>
    <property type="match status" value="1"/>
</dbReference>
<evidence type="ECO:0000259" key="1">
    <source>
        <dbReference type="Pfam" id="PF13546"/>
    </source>
</evidence>